<dbReference type="GO" id="GO:0005829">
    <property type="term" value="C:cytosol"/>
    <property type="evidence" value="ECO:0007669"/>
    <property type="project" value="TreeGrafter"/>
</dbReference>
<dbReference type="EMBL" id="OB670942">
    <property type="protein sequence ID" value="CAD7235046.1"/>
    <property type="molecule type" value="Genomic_DNA"/>
</dbReference>
<dbReference type="GO" id="GO:0051082">
    <property type="term" value="F:unfolded protein binding"/>
    <property type="evidence" value="ECO:0007669"/>
    <property type="project" value="InterPro"/>
</dbReference>
<dbReference type="InterPro" id="IPR000888">
    <property type="entry name" value="RmlC-like"/>
</dbReference>
<dbReference type="PANTHER" id="PTHR10491:SF4">
    <property type="entry name" value="METHIONINE ADENOSYLTRANSFERASE 2 SUBUNIT BETA"/>
    <property type="match status" value="1"/>
</dbReference>
<dbReference type="Pfam" id="PF03938">
    <property type="entry name" value="OmpH"/>
    <property type="match status" value="1"/>
</dbReference>
<dbReference type="Gene3D" id="3.40.50.720">
    <property type="entry name" value="NAD(P)-binding Rossmann-like Domain"/>
    <property type="match status" value="1"/>
</dbReference>
<protein>
    <recommendedName>
        <fullName evidence="3">Methionine adenosyltransferase 2 subunit beta</fullName>
    </recommendedName>
    <alternativeName>
        <fullName evidence="4">Methionine adenosyltransferase II beta</fullName>
    </alternativeName>
</protein>
<evidence type="ECO:0000313" key="7">
    <source>
        <dbReference type="EMBL" id="CAD7235046.1"/>
    </source>
</evidence>
<dbReference type="SUPFAM" id="SSF51735">
    <property type="entry name" value="NAD(P)-binding Rossmann-fold domains"/>
    <property type="match status" value="1"/>
</dbReference>
<evidence type="ECO:0000256" key="2">
    <source>
        <dbReference type="ARBA" id="ARBA00008656"/>
    </source>
</evidence>
<dbReference type="InterPro" id="IPR024930">
    <property type="entry name" value="Skp_dom_sf"/>
</dbReference>
<dbReference type="InterPro" id="IPR005632">
    <property type="entry name" value="Chaperone_Skp"/>
</dbReference>
<dbReference type="InterPro" id="IPR011051">
    <property type="entry name" value="RmlC_Cupin_sf"/>
</dbReference>
<dbReference type="Pfam" id="PF00908">
    <property type="entry name" value="dTDP_sugar_isom"/>
    <property type="match status" value="1"/>
</dbReference>
<dbReference type="InterPro" id="IPR029903">
    <property type="entry name" value="RmlD-like-bd"/>
</dbReference>
<name>A0A7R8WNE3_9CRUS</name>
<dbReference type="CDD" id="cd00438">
    <property type="entry name" value="cupin_RmlC"/>
    <property type="match status" value="1"/>
</dbReference>
<dbReference type="NCBIfam" id="TIGR01214">
    <property type="entry name" value="rmlD"/>
    <property type="match status" value="1"/>
</dbReference>
<evidence type="ECO:0000256" key="5">
    <source>
        <dbReference type="ARBA" id="ARBA00045998"/>
    </source>
</evidence>
<dbReference type="Pfam" id="PF04321">
    <property type="entry name" value="RmlD_sub_bind"/>
    <property type="match status" value="1"/>
</dbReference>
<evidence type="ECO:0000256" key="3">
    <source>
        <dbReference type="ARBA" id="ARBA00021596"/>
    </source>
</evidence>
<organism evidence="7">
    <name type="scientific">Cyprideis torosa</name>
    <dbReference type="NCBI Taxonomy" id="163714"/>
    <lineage>
        <taxon>Eukaryota</taxon>
        <taxon>Metazoa</taxon>
        <taxon>Ecdysozoa</taxon>
        <taxon>Arthropoda</taxon>
        <taxon>Crustacea</taxon>
        <taxon>Oligostraca</taxon>
        <taxon>Ostracoda</taxon>
        <taxon>Podocopa</taxon>
        <taxon>Podocopida</taxon>
        <taxon>Cytherocopina</taxon>
        <taxon>Cytheroidea</taxon>
        <taxon>Cytherideidae</taxon>
        <taxon>Cyprideis</taxon>
    </lineage>
</organism>
<dbReference type="GO" id="GO:0019305">
    <property type="term" value="P:dTDP-rhamnose biosynthetic process"/>
    <property type="evidence" value="ECO:0007669"/>
    <property type="project" value="TreeGrafter"/>
</dbReference>
<dbReference type="InterPro" id="IPR005913">
    <property type="entry name" value="dTDP_dehydrorham_reduct"/>
</dbReference>
<dbReference type="GO" id="GO:0006556">
    <property type="term" value="P:S-adenosylmethionine biosynthetic process"/>
    <property type="evidence" value="ECO:0007669"/>
    <property type="project" value="UniProtKB-UniPathway"/>
</dbReference>
<comment type="pathway">
    <text evidence="1">Amino-acid biosynthesis; S-adenosyl-L-methionine biosynthesis; S-adenosyl-L-methionine from L-methionine: step 1/1.</text>
</comment>
<dbReference type="OrthoDB" id="6235964at2759"/>
<proteinExistence type="inferred from homology"/>
<comment type="subunit">
    <text evidence="6">Heterotrimer; composed of a catalytic MAT2A homodimer that binds one regulatory MAT2B chain. Heterohexamer; composed of a central, catalytic MAT2A homotetramer flanked on either side by a regulatory MAT2B chain. NADP binding increases the affinity for MAT2A.</text>
</comment>
<dbReference type="NCBIfam" id="TIGR01221">
    <property type="entry name" value="rmlC"/>
    <property type="match status" value="1"/>
</dbReference>
<dbReference type="SUPFAM" id="SSF111384">
    <property type="entry name" value="OmpH-like"/>
    <property type="match status" value="1"/>
</dbReference>
<sequence>MGSRNKANGRQFGYDASQLRDGAGLGLSSAQEVGHIKTENLIEVIPGKKEADEKLKEQEKKAQMEIQKLQQDFQTWAQQTQASFPSLSEEDKAKAEQQFQEKQQRIAQYQQEASKNLIISEPFKDCFLLENTVFGDDRGYFMESFNKKRFHELTGLQVEFVQDNQSKSVRNVIRGLHIQRPPFCQAKLVRVLQGQVLDVAVDVREGSPTYGQSFVAELSAENNRLLFVPKGMLHGFSVLSEAAVFSYKCDDYYNKEAEDGVYPLDSDLKIDWGVNLQEAILSDKDKDAQIFADFKPILLVIGSGGQLGSCIQQKLKLNPLKGYQLSFVDYPELDLSKASLIESYFFSNQFDYIINCAAYTQVDKAEEEVEQAFVINADAAGLLAEEAKEQNAVLIHISTDYVFDGKGKRPYKEEDATAPINVYGKSKLQGEQKALALNPKTYVIRTSWLYSAYGQNFFKSMLRLFDIKEELGIVSDQKGCPTSAHDLADVILKIIQRDTHKFGVYHFSNSEETSWYGFATKIAQLSQASINIKPIDTKDYPTPAERPKFSVMDCSKIEAFLGMKIRSWDSALEEVWNLYRKMDVGTK</sequence>
<dbReference type="UniPathway" id="UPA00315">
    <property type="reaction ID" value="UER00080"/>
</dbReference>
<evidence type="ECO:0000256" key="6">
    <source>
        <dbReference type="ARBA" id="ARBA00046786"/>
    </source>
</evidence>
<dbReference type="Gene3D" id="3.90.25.10">
    <property type="entry name" value="UDP-galactose 4-epimerase, domain 1"/>
    <property type="match status" value="1"/>
</dbReference>
<comment type="function">
    <text evidence="5">Regulatory subunit of S-adenosylmethionine synthetase 2, an enzyme that catalyzes the formation of S-adenosylmethionine from methionine and ATP. Regulates MAT2A catalytic activity by changing its kinetic properties, increasing its affinity for L-methionine. Can bind NADP (in vitro).</text>
</comment>
<dbReference type="Gene3D" id="2.60.120.10">
    <property type="entry name" value="Jelly Rolls"/>
    <property type="match status" value="1"/>
</dbReference>
<evidence type="ECO:0000256" key="4">
    <source>
        <dbReference type="ARBA" id="ARBA00029977"/>
    </source>
</evidence>
<dbReference type="GO" id="GO:0008831">
    <property type="term" value="F:dTDP-4-dehydrorhamnose reductase activity"/>
    <property type="evidence" value="ECO:0007669"/>
    <property type="project" value="TreeGrafter"/>
</dbReference>
<dbReference type="CDD" id="cd05254">
    <property type="entry name" value="dTDP_HR_like_SDR_e"/>
    <property type="match status" value="1"/>
</dbReference>
<dbReference type="AlphaFoldDB" id="A0A7R8WNE3"/>
<gene>
    <name evidence="7" type="ORF">CTOB1V02_LOCUS12862</name>
</gene>
<dbReference type="SUPFAM" id="SSF51182">
    <property type="entry name" value="RmlC-like cupins"/>
    <property type="match status" value="1"/>
</dbReference>
<dbReference type="PANTHER" id="PTHR10491">
    <property type="entry name" value="DTDP-4-DEHYDRORHAMNOSE REDUCTASE"/>
    <property type="match status" value="1"/>
</dbReference>
<accession>A0A7R8WNE3</accession>
<comment type="similarity">
    <text evidence="2">Belongs to the dTDP-4-dehydrorhamnose reductase family. MAT2B subfamily.</text>
</comment>
<dbReference type="GO" id="GO:0008830">
    <property type="term" value="F:dTDP-4-dehydrorhamnose 3,5-epimerase activity"/>
    <property type="evidence" value="ECO:0007669"/>
    <property type="project" value="InterPro"/>
</dbReference>
<evidence type="ECO:0000256" key="1">
    <source>
        <dbReference type="ARBA" id="ARBA00005224"/>
    </source>
</evidence>
<dbReference type="InterPro" id="IPR014710">
    <property type="entry name" value="RmlC-like_jellyroll"/>
</dbReference>
<dbReference type="Gene3D" id="3.30.910.20">
    <property type="entry name" value="Skp domain"/>
    <property type="match status" value="1"/>
</dbReference>
<dbReference type="InterPro" id="IPR036291">
    <property type="entry name" value="NAD(P)-bd_dom_sf"/>
</dbReference>
<reference evidence="7" key="1">
    <citation type="submission" date="2020-11" db="EMBL/GenBank/DDBJ databases">
        <authorList>
            <person name="Tran Van P."/>
        </authorList>
    </citation>
    <scope>NUCLEOTIDE SEQUENCE</scope>
</reference>